<dbReference type="EMBL" id="PQXN01000116">
    <property type="protein sequence ID" value="TGO53885.1"/>
    <property type="molecule type" value="Genomic_DNA"/>
</dbReference>
<dbReference type="OrthoDB" id="3499202at2759"/>
<proteinExistence type="predicted"/>
<dbReference type="AlphaFoldDB" id="A0A4Z1HXX6"/>
<evidence type="ECO:0000313" key="1">
    <source>
        <dbReference type="EMBL" id="TGO53885.1"/>
    </source>
</evidence>
<name>A0A4Z1HXX6_9HELO</name>
<comment type="caution">
    <text evidence="1">The sequence shown here is derived from an EMBL/GenBank/DDBJ whole genome shotgun (WGS) entry which is preliminary data.</text>
</comment>
<organism evidence="1 2">
    <name type="scientific">Botryotinia convoluta</name>
    <dbReference type="NCBI Taxonomy" id="54673"/>
    <lineage>
        <taxon>Eukaryota</taxon>
        <taxon>Fungi</taxon>
        <taxon>Dikarya</taxon>
        <taxon>Ascomycota</taxon>
        <taxon>Pezizomycotina</taxon>
        <taxon>Leotiomycetes</taxon>
        <taxon>Helotiales</taxon>
        <taxon>Sclerotiniaceae</taxon>
        <taxon>Botryotinia</taxon>
    </lineage>
</organism>
<keyword evidence="2" id="KW-1185">Reference proteome</keyword>
<accession>A0A4Z1HXX6</accession>
<sequence length="97" mass="11444">MFENNVNHQGGCFNCTKRELEIEYLFDGDEVLKRMVTDVTPVDKLKPRLWDPKFHHHFMAARDKQSPPMFNKYTSSDEEYVSRPTVPRRSTLIKNIA</sequence>
<reference evidence="1 2" key="1">
    <citation type="submission" date="2017-12" db="EMBL/GenBank/DDBJ databases">
        <title>Comparative genomics of Botrytis spp.</title>
        <authorList>
            <person name="Valero-Jimenez C.A."/>
            <person name="Tapia P."/>
            <person name="Veloso J."/>
            <person name="Silva-Moreno E."/>
            <person name="Staats M."/>
            <person name="Valdes J.H."/>
            <person name="Van Kan J.A.L."/>
        </authorList>
    </citation>
    <scope>NUCLEOTIDE SEQUENCE [LARGE SCALE GENOMIC DNA]</scope>
    <source>
        <strain evidence="1 2">MUCL11595</strain>
    </source>
</reference>
<dbReference type="Proteomes" id="UP000297527">
    <property type="component" value="Unassembled WGS sequence"/>
</dbReference>
<protein>
    <submittedName>
        <fullName evidence="1">Uncharacterized protein</fullName>
    </submittedName>
</protein>
<evidence type="ECO:0000313" key="2">
    <source>
        <dbReference type="Proteomes" id="UP000297527"/>
    </source>
</evidence>
<gene>
    <name evidence="1" type="ORF">BCON_0116g00290</name>
</gene>